<proteinExistence type="predicted"/>
<dbReference type="EMBL" id="SBII01000004">
    <property type="protein sequence ID" value="RWX01019.1"/>
    <property type="molecule type" value="Genomic_DNA"/>
</dbReference>
<dbReference type="Proteomes" id="UP000287527">
    <property type="component" value="Unassembled WGS sequence"/>
</dbReference>
<comment type="caution">
    <text evidence="1">The sequence shown here is derived from an EMBL/GenBank/DDBJ whole genome shotgun (WGS) entry which is preliminary data.</text>
</comment>
<dbReference type="SUPFAM" id="SSF55008">
    <property type="entry name" value="HMA, heavy metal-associated domain"/>
    <property type="match status" value="1"/>
</dbReference>
<keyword evidence="2" id="KW-1185">Reference proteome</keyword>
<accession>A0A3S3QSV3</accession>
<dbReference type="Gene3D" id="3.30.70.100">
    <property type="match status" value="1"/>
</dbReference>
<dbReference type="RefSeq" id="WP_128389498.1">
    <property type="nucleotide sequence ID" value="NZ_SBII01000004.1"/>
</dbReference>
<evidence type="ECO:0000313" key="1">
    <source>
        <dbReference type="EMBL" id="RWX01019.1"/>
    </source>
</evidence>
<evidence type="ECO:0008006" key="3">
    <source>
        <dbReference type="Google" id="ProtNLM"/>
    </source>
</evidence>
<dbReference type="AlphaFoldDB" id="A0A3S3QSV3"/>
<dbReference type="GO" id="GO:0046872">
    <property type="term" value="F:metal ion binding"/>
    <property type="evidence" value="ECO:0007669"/>
    <property type="project" value="InterPro"/>
</dbReference>
<organism evidence="1 2">
    <name type="scientific">Flavobacterium cerinum</name>
    <dbReference type="NCBI Taxonomy" id="2502784"/>
    <lineage>
        <taxon>Bacteria</taxon>
        <taxon>Pseudomonadati</taxon>
        <taxon>Bacteroidota</taxon>
        <taxon>Flavobacteriia</taxon>
        <taxon>Flavobacteriales</taxon>
        <taxon>Flavobacteriaceae</taxon>
        <taxon>Flavobacterium</taxon>
    </lineage>
</organism>
<name>A0A3S3QSV3_9FLAO</name>
<dbReference type="OrthoDB" id="1036397at2"/>
<gene>
    <name evidence="1" type="ORF">EPI11_08335</name>
</gene>
<sequence>MKTNTQPLIFRTDIGPLCANCAVHKALDNHNDIQSWSIDAEDKDCVLRIVSDTLTPTMIIEIINQLGHQCHELS</sequence>
<dbReference type="InterPro" id="IPR036163">
    <property type="entry name" value="HMA_dom_sf"/>
</dbReference>
<protein>
    <recommendedName>
        <fullName evidence="3">HMA domain-containing protein</fullName>
    </recommendedName>
</protein>
<evidence type="ECO:0000313" key="2">
    <source>
        <dbReference type="Proteomes" id="UP000287527"/>
    </source>
</evidence>
<reference evidence="1 2" key="1">
    <citation type="submission" date="2019-01" db="EMBL/GenBank/DDBJ databases">
        <title>Flavobacterium sp. nov.,isolated from freshwater.</title>
        <authorList>
            <person name="Zhang R."/>
            <person name="Du Z.-J."/>
        </authorList>
    </citation>
    <scope>NUCLEOTIDE SEQUENCE [LARGE SCALE GENOMIC DNA]</scope>
    <source>
        <strain evidence="1 2">1E403</strain>
    </source>
</reference>